<dbReference type="CDD" id="cd11386">
    <property type="entry name" value="MCP_signal"/>
    <property type="match status" value="1"/>
</dbReference>
<feature type="domain" description="Methyl-accepting transducer" evidence="10">
    <location>
        <begin position="294"/>
        <end position="530"/>
    </location>
</feature>
<dbReference type="EMBL" id="SGXC01000002">
    <property type="protein sequence ID" value="RZS80281.1"/>
    <property type="molecule type" value="Genomic_DNA"/>
</dbReference>
<dbReference type="Gene3D" id="1.10.287.950">
    <property type="entry name" value="Methyl-accepting chemotaxis protein"/>
    <property type="match status" value="1"/>
</dbReference>
<evidence type="ECO:0000256" key="8">
    <source>
        <dbReference type="PROSITE-ProRule" id="PRU00284"/>
    </source>
</evidence>
<protein>
    <submittedName>
        <fullName evidence="11">Methyl-accepting chemotaxis sensory transducer with Cache sensor</fullName>
    </submittedName>
</protein>
<keyword evidence="3 9" id="KW-0812">Transmembrane</keyword>
<dbReference type="Pfam" id="PF00015">
    <property type="entry name" value="MCPsignal"/>
    <property type="match status" value="1"/>
</dbReference>
<organism evidence="11 12">
    <name type="scientific">Pigmentiphaga kullae</name>
    <dbReference type="NCBI Taxonomy" id="151784"/>
    <lineage>
        <taxon>Bacteria</taxon>
        <taxon>Pseudomonadati</taxon>
        <taxon>Pseudomonadota</taxon>
        <taxon>Betaproteobacteria</taxon>
        <taxon>Burkholderiales</taxon>
        <taxon>Alcaligenaceae</taxon>
        <taxon>Pigmentiphaga</taxon>
    </lineage>
</organism>
<proteinExistence type="inferred from homology"/>
<comment type="caution">
    <text evidence="11">The sequence shown here is derived from an EMBL/GenBank/DDBJ whole genome shotgun (WGS) entry which is preliminary data.</text>
</comment>
<keyword evidence="4 9" id="KW-1133">Transmembrane helix</keyword>
<evidence type="ECO:0000256" key="3">
    <source>
        <dbReference type="ARBA" id="ARBA00022692"/>
    </source>
</evidence>
<dbReference type="Gene3D" id="3.30.450.20">
    <property type="entry name" value="PAS domain"/>
    <property type="match status" value="1"/>
</dbReference>
<dbReference type="SMART" id="SM01049">
    <property type="entry name" value="Cache_2"/>
    <property type="match status" value="1"/>
</dbReference>
<evidence type="ECO:0000256" key="6">
    <source>
        <dbReference type="ARBA" id="ARBA00023224"/>
    </source>
</evidence>
<dbReference type="OrthoDB" id="9806477at2"/>
<dbReference type="GO" id="GO:0007165">
    <property type="term" value="P:signal transduction"/>
    <property type="evidence" value="ECO:0007669"/>
    <property type="project" value="UniProtKB-KW"/>
</dbReference>
<accession>A0A4Q7NBC2</accession>
<evidence type="ECO:0000256" key="7">
    <source>
        <dbReference type="ARBA" id="ARBA00029447"/>
    </source>
</evidence>
<evidence type="ECO:0000259" key="10">
    <source>
        <dbReference type="PROSITE" id="PS50111"/>
    </source>
</evidence>
<dbReference type="Proteomes" id="UP000292445">
    <property type="component" value="Unassembled WGS sequence"/>
</dbReference>
<keyword evidence="2" id="KW-1003">Cell membrane</keyword>
<keyword evidence="5 9" id="KW-0472">Membrane</keyword>
<gene>
    <name evidence="11" type="ORF">EV675_2880</name>
</gene>
<evidence type="ECO:0000256" key="1">
    <source>
        <dbReference type="ARBA" id="ARBA00004651"/>
    </source>
</evidence>
<keyword evidence="6 8" id="KW-0807">Transducer</keyword>
<dbReference type="RefSeq" id="WP_130358060.1">
    <property type="nucleotide sequence ID" value="NZ_SGXC01000002.1"/>
</dbReference>
<feature type="transmembrane region" description="Helical" evidence="9">
    <location>
        <begin position="213"/>
        <end position="235"/>
    </location>
</feature>
<evidence type="ECO:0000313" key="11">
    <source>
        <dbReference type="EMBL" id="RZS80281.1"/>
    </source>
</evidence>
<dbReference type="InterPro" id="IPR033480">
    <property type="entry name" value="sCache_2"/>
</dbReference>
<dbReference type="GO" id="GO:0005886">
    <property type="term" value="C:plasma membrane"/>
    <property type="evidence" value="ECO:0007669"/>
    <property type="project" value="UniProtKB-SubCell"/>
</dbReference>
<dbReference type="Pfam" id="PF17200">
    <property type="entry name" value="sCache_2"/>
    <property type="match status" value="1"/>
</dbReference>
<evidence type="ECO:0000256" key="4">
    <source>
        <dbReference type="ARBA" id="ARBA00022989"/>
    </source>
</evidence>
<evidence type="ECO:0000256" key="9">
    <source>
        <dbReference type="SAM" id="Phobius"/>
    </source>
</evidence>
<evidence type="ECO:0000256" key="2">
    <source>
        <dbReference type="ARBA" id="ARBA00022475"/>
    </source>
</evidence>
<dbReference type="SMART" id="SM00283">
    <property type="entry name" value="MA"/>
    <property type="match status" value="1"/>
</dbReference>
<comment type="subcellular location">
    <subcellularLocation>
        <location evidence="1">Cell membrane</location>
        <topology evidence="1">Multi-pass membrane protein</topology>
    </subcellularLocation>
</comment>
<comment type="similarity">
    <text evidence="7">Belongs to the methyl-accepting chemotaxis (MCP) protein family.</text>
</comment>
<dbReference type="AlphaFoldDB" id="A0A4Q7NBC2"/>
<sequence length="566" mass="60297">MHDTSGFSGGETRPVPASLTARSSLKGRLAALVALAVVLLLAVQGGSVYNERQLLLEAKKSEILTVAQGAWGIVNHFQELQQKGQLTQQQAQEAAKAALQGFRYGGSNGKTEYIFVTDEQGVIVMNGGNPALAGSNAITRSGDKRDPGVAMQERLAAMREGGGQSTMRILFARPGETEPVPKLNIYKHFQPWNWVIGTGVYIDDLDEVISRQLVTGIGTALVLAVVLLLASGLIARGVIRQIGGEPRAVLDIMRRAAGGDLSQKLPDAEPGSLLDGFARMSESVRNLISRVREEAATMKRDAHRIAESVNQVSTAAVQQSDATSSMAAAVEELTVSVAHISDAASQTQHNSEGVAEKCRDGETRVMSAAESMKRIASAVGEASHKIRGLEERAVQINSIAASIKEIAGQTNLLALNAAIEAARAGEQGRGFSVVADEVRKLAERTSSATVEIEEMVSAVQRETAESTVTMEHILPMVAEGTSLADEVAVSLREISSSADTSLERVREVAHATKEQSAASTSIAQQVESIAQMVEETTAAMGETARSAEEMREMAERLDRMVGMFRV</sequence>
<dbReference type="FunFam" id="1.10.287.950:FF:000001">
    <property type="entry name" value="Methyl-accepting chemotaxis sensory transducer"/>
    <property type="match status" value="1"/>
</dbReference>
<dbReference type="PANTHER" id="PTHR32089:SF112">
    <property type="entry name" value="LYSOZYME-LIKE PROTEIN-RELATED"/>
    <property type="match status" value="1"/>
</dbReference>
<dbReference type="SUPFAM" id="SSF58104">
    <property type="entry name" value="Methyl-accepting chemotaxis protein (MCP) signaling domain"/>
    <property type="match status" value="1"/>
</dbReference>
<dbReference type="PROSITE" id="PS50111">
    <property type="entry name" value="CHEMOTAXIS_TRANSDUC_2"/>
    <property type="match status" value="1"/>
</dbReference>
<reference evidence="11 12" key="1">
    <citation type="submission" date="2019-02" db="EMBL/GenBank/DDBJ databases">
        <title>Genomic Encyclopedia of Type Strains, Phase IV (KMG-IV): sequencing the most valuable type-strain genomes for metagenomic binning, comparative biology and taxonomic classification.</title>
        <authorList>
            <person name="Goeker M."/>
        </authorList>
    </citation>
    <scope>NUCLEOTIDE SEQUENCE [LARGE SCALE GENOMIC DNA]</scope>
    <source>
        <strain evidence="11 12">K24</strain>
    </source>
</reference>
<feature type="transmembrane region" description="Helical" evidence="9">
    <location>
        <begin position="29"/>
        <end position="49"/>
    </location>
</feature>
<evidence type="ECO:0000313" key="12">
    <source>
        <dbReference type="Proteomes" id="UP000292445"/>
    </source>
</evidence>
<dbReference type="GO" id="GO:0006935">
    <property type="term" value="P:chemotaxis"/>
    <property type="evidence" value="ECO:0007669"/>
    <property type="project" value="UniProtKB-ARBA"/>
</dbReference>
<keyword evidence="12" id="KW-1185">Reference proteome</keyword>
<evidence type="ECO:0000256" key="5">
    <source>
        <dbReference type="ARBA" id="ARBA00023136"/>
    </source>
</evidence>
<name>A0A4Q7NBC2_9BURK</name>
<dbReference type="PANTHER" id="PTHR32089">
    <property type="entry name" value="METHYL-ACCEPTING CHEMOTAXIS PROTEIN MCPB"/>
    <property type="match status" value="1"/>
</dbReference>
<dbReference type="InterPro" id="IPR004089">
    <property type="entry name" value="MCPsignal_dom"/>
</dbReference>